<feature type="domain" description="HMA" evidence="1">
    <location>
        <begin position="7"/>
        <end position="75"/>
    </location>
</feature>
<accession>A0A1H6F0D0</accession>
<dbReference type="GO" id="GO:0046872">
    <property type="term" value="F:metal ion binding"/>
    <property type="evidence" value="ECO:0007669"/>
    <property type="project" value="InterPro"/>
</dbReference>
<name>A0A1H6F0D0_9ACTN</name>
<dbReference type="Gene3D" id="3.30.70.100">
    <property type="match status" value="1"/>
</dbReference>
<sequence>MITTAYSLVAYDVSSLTPETCEHCLAAVRSELIQVPGVVGVDVTPARSRVSVLADGRLDQELIKEAFAAAGCGAVDS</sequence>
<evidence type="ECO:0000313" key="2">
    <source>
        <dbReference type="EMBL" id="SEH02575.1"/>
    </source>
</evidence>
<evidence type="ECO:0000313" key="3">
    <source>
        <dbReference type="Proteomes" id="UP000236732"/>
    </source>
</evidence>
<dbReference type="InterPro" id="IPR036163">
    <property type="entry name" value="HMA_dom_sf"/>
</dbReference>
<dbReference type="PROSITE" id="PS50846">
    <property type="entry name" value="HMA_2"/>
    <property type="match status" value="1"/>
</dbReference>
<keyword evidence="3" id="KW-1185">Reference proteome</keyword>
<dbReference type="CDD" id="cd00371">
    <property type="entry name" value="HMA"/>
    <property type="match status" value="1"/>
</dbReference>
<dbReference type="Proteomes" id="UP000236732">
    <property type="component" value="Unassembled WGS sequence"/>
</dbReference>
<gene>
    <name evidence="2" type="ORF">SAMN05444920_1282</name>
</gene>
<dbReference type="SUPFAM" id="SSF55008">
    <property type="entry name" value="HMA, heavy metal-associated domain"/>
    <property type="match status" value="1"/>
</dbReference>
<reference evidence="2 3" key="1">
    <citation type="submission" date="2016-10" db="EMBL/GenBank/DDBJ databases">
        <authorList>
            <person name="de Groot N.N."/>
        </authorList>
    </citation>
    <scope>NUCLEOTIDE SEQUENCE [LARGE SCALE GENOMIC DNA]</scope>
    <source>
        <strain evidence="2 3">CGMCC 4.7037</strain>
    </source>
</reference>
<proteinExistence type="predicted"/>
<dbReference type="InterPro" id="IPR006121">
    <property type="entry name" value="HMA_dom"/>
</dbReference>
<evidence type="ECO:0000259" key="1">
    <source>
        <dbReference type="PROSITE" id="PS50846"/>
    </source>
</evidence>
<dbReference type="RefSeq" id="WP_103963613.1">
    <property type="nucleotide sequence ID" value="NZ_FNVT01000028.1"/>
</dbReference>
<organism evidence="2 3">
    <name type="scientific">Nonomuraea solani</name>
    <dbReference type="NCBI Taxonomy" id="1144553"/>
    <lineage>
        <taxon>Bacteria</taxon>
        <taxon>Bacillati</taxon>
        <taxon>Actinomycetota</taxon>
        <taxon>Actinomycetes</taxon>
        <taxon>Streptosporangiales</taxon>
        <taxon>Streptosporangiaceae</taxon>
        <taxon>Nonomuraea</taxon>
    </lineage>
</organism>
<dbReference type="EMBL" id="FNVT01000028">
    <property type="protein sequence ID" value="SEH02575.1"/>
    <property type="molecule type" value="Genomic_DNA"/>
</dbReference>
<dbReference type="AlphaFoldDB" id="A0A1H6F0D0"/>
<protein>
    <submittedName>
        <fullName evidence="2">Copper chaperone CopZ</fullName>
    </submittedName>
</protein>
<dbReference type="OrthoDB" id="3540917at2"/>